<sequence>QGNAALAAEDDRPFHPRSLVFNAYSRHNPYYIYYRLDQQKQKQLDQFSLFPMLPAISYERSF</sequence>
<comment type="caution">
    <text evidence="1">The sequence shown here is derived from an EMBL/GenBank/DDBJ whole genome shotgun (WGS) entry which is preliminary data.</text>
</comment>
<reference evidence="1 2" key="1">
    <citation type="submission" date="2017-01" db="EMBL/GenBank/DDBJ databases">
        <title>A new Hymenobacter.</title>
        <authorList>
            <person name="Liang Y."/>
            <person name="Feng F."/>
        </authorList>
    </citation>
    <scope>NUCLEOTIDE SEQUENCE [LARGE SCALE GENOMIC DNA]</scope>
    <source>
        <strain evidence="1">MIMBbqt21</strain>
    </source>
</reference>
<gene>
    <name evidence="1" type="ORF">BXP70_28050</name>
</gene>
<accession>A0A2C9ZTV0</accession>
<evidence type="ECO:0000313" key="1">
    <source>
        <dbReference type="EMBL" id="OUJ68300.1"/>
    </source>
</evidence>
<dbReference type="AlphaFoldDB" id="A0A2C9ZTV0"/>
<keyword evidence="2" id="KW-1185">Reference proteome</keyword>
<dbReference type="RefSeq" id="WP_179197885.1">
    <property type="nucleotide sequence ID" value="NZ_MTSE01000053.1"/>
</dbReference>
<feature type="non-terminal residue" evidence="1">
    <location>
        <position position="1"/>
    </location>
</feature>
<protein>
    <submittedName>
        <fullName evidence="1">Uncharacterized protein</fullName>
    </submittedName>
</protein>
<dbReference type="Proteomes" id="UP000194873">
    <property type="component" value="Unassembled WGS sequence"/>
</dbReference>
<evidence type="ECO:0000313" key="2">
    <source>
        <dbReference type="Proteomes" id="UP000194873"/>
    </source>
</evidence>
<name>A0A2C9ZTV0_9BACT</name>
<dbReference type="EMBL" id="MTSE01000053">
    <property type="protein sequence ID" value="OUJ68300.1"/>
    <property type="molecule type" value="Genomic_DNA"/>
</dbReference>
<proteinExistence type="predicted"/>
<organism evidence="1 2">
    <name type="scientific">Hymenobacter crusticola</name>
    <dbReference type="NCBI Taxonomy" id="1770526"/>
    <lineage>
        <taxon>Bacteria</taxon>
        <taxon>Pseudomonadati</taxon>
        <taxon>Bacteroidota</taxon>
        <taxon>Cytophagia</taxon>
        <taxon>Cytophagales</taxon>
        <taxon>Hymenobacteraceae</taxon>
        <taxon>Hymenobacter</taxon>
    </lineage>
</organism>